<organism evidence="7">
    <name type="scientific">Rhizophora mucronata</name>
    <name type="common">Asiatic mangrove</name>
    <dbReference type="NCBI Taxonomy" id="61149"/>
    <lineage>
        <taxon>Eukaryota</taxon>
        <taxon>Viridiplantae</taxon>
        <taxon>Streptophyta</taxon>
        <taxon>Embryophyta</taxon>
        <taxon>Tracheophyta</taxon>
        <taxon>Spermatophyta</taxon>
        <taxon>Magnoliopsida</taxon>
        <taxon>eudicotyledons</taxon>
        <taxon>Gunneridae</taxon>
        <taxon>Pentapetalae</taxon>
        <taxon>rosids</taxon>
        <taxon>fabids</taxon>
        <taxon>Malpighiales</taxon>
        <taxon>Rhizophoraceae</taxon>
        <taxon>Rhizophora</taxon>
    </lineage>
</organism>
<dbReference type="EC" id="2.3.1.181" evidence="3"/>
<dbReference type="NCBIfam" id="TIGR00214">
    <property type="entry name" value="lipB"/>
    <property type="match status" value="1"/>
</dbReference>
<dbReference type="UniPathway" id="UPA00538">
    <property type="reaction ID" value="UER00592"/>
</dbReference>
<keyword evidence="5" id="KW-0012">Acyltransferase</keyword>
<reference evidence="7" key="1">
    <citation type="submission" date="2018-02" db="EMBL/GenBank/DDBJ databases">
        <title>Rhizophora mucronata_Transcriptome.</title>
        <authorList>
            <person name="Meera S.P."/>
            <person name="Sreeshan A."/>
            <person name="Augustine A."/>
        </authorList>
    </citation>
    <scope>NUCLEOTIDE SEQUENCE</scope>
    <source>
        <tissue evidence="7">Leaf</tissue>
    </source>
</reference>
<dbReference type="PROSITE" id="PS51733">
    <property type="entry name" value="BPL_LPL_CATALYTIC"/>
    <property type="match status" value="1"/>
</dbReference>
<dbReference type="InterPro" id="IPR000544">
    <property type="entry name" value="Octanoyltransferase"/>
</dbReference>
<dbReference type="PANTHER" id="PTHR10993:SF7">
    <property type="entry name" value="LIPOYLTRANSFERASE 2, MITOCHONDRIAL-RELATED"/>
    <property type="match status" value="1"/>
</dbReference>
<dbReference type="GO" id="GO:0033819">
    <property type="term" value="F:lipoyl(octanoyl) transferase activity"/>
    <property type="evidence" value="ECO:0007669"/>
    <property type="project" value="UniProtKB-EC"/>
</dbReference>
<accession>A0A2P2KX88</accession>
<dbReference type="Gene3D" id="3.30.930.10">
    <property type="entry name" value="Bira Bifunctional Protein, Domain 2"/>
    <property type="match status" value="1"/>
</dbReference>
<evidence type="ECO:0000256" key="3">
    <source>
        <dbReference type="ARBA" id="ARBA00012334"/>
    </source>
</evidence>
<dbReference type="AlphaFoldDB" id="A0A2P2KX88"/>
<feature type="domain" description="BPL/LPL catalytic" evidence="6">
    <location>
        <begin position="1"/>
        <end position="127"/>
    </location>
</feature>
<keyword evidence="4 7" id="KW-0808">Transferase</keyword>
<dbReference type="Pfam" id="PF21948">
    <property type="entry name" value="LplA-B_cat"/>
    <property type="match status" value="1"/>
</dbReference>
<comment type="pathway">
    <text evidence="1">Protein modification; protein lipoylation via endogenous pathway; protein N(6)-(lipoyl)lysine from octanoyl-[acyl-carrier-protein]: step 1/2.</text>
</comment>
<evidence type="ECO:0000256" key="2">
    <source>
        <dbReference type="ARBA" id="ARBA00007907"/>
    </source>
</evidence>
<dbReference type="SUPFAM" id="SSF55681">
    <property type="entry name" value="Class II aaRS and biotin synthetases"/>
    <property type="match status" value="1"/>
</dbReference>
<name>A0A2P2KX88_RHIMU</name>
<comment type="similarity">
    <text evidence="2">Belongs to the LipB family.</text>
</comment>
<dbReference type="InterPro" id="IPR004143">
    <property type="entry name" value="BPL_LPL_catalytic"/>
</dbReference>
<evidence type="ECO:0000259" key="6">
    <source>
        <dbReference type="PROSITE" id="PS51733"/>
    </source>
</evidence>
<dbReference type="EMBL" id="GGEC01029859">
    <property type="protein sequence ID" value="MBX10343.1"/>
    <property type="molecule type" value="Transcribed_RNA"/>
</dbReference>
<evidence type="ECO:0000313" key="7">
    <source>
        <dbReference type="EMBL" id="MBX10343.1"/>
    </source>
</evidence>
<evidence type="ECO:0000256" key="5">
    <source>
        <dbReference type="ARBA" id="ARBA00023315"/>
    </source>
</evidence>
<evidence type="ECO:0000256" key="4">
    <source>
        <dbReference type="ARBA" id="ARBA00022679"/>
    </source>
</evidence>
<dbReference type="InterPro" id="IPR045864">
    <property type="entry name" value="aa-tRNA-synth_II/BPL/LPL"/>
</dbReference>
<proteinExistence type="inferred from homology"/>
<sequence>MGLARALEEVIIRALSSTFLIKASRVEGLTGVWVGNQKLAAIGIKVSQWIAYHGLALNVTTDLSPFYQIIPCGIRNRKVGSIKGLLGVQLSNGCENANKSHNYDAQLMELASQSLIKEFSEIFQLSILPKNM</sequence>
<dbReference type="PANTHER" id="PTHR10993">
    <property type="entry name" value="OCTANOYLTRANSFERASE"/>
    <property type="match status" value="1"/>
</dbReference>
<evidence type="ECO:0000256" key="1">
    <source>
        <dbReference type="ARBA" id="ARBA00004821"/>
    </source>
</evidence>
<protein>
    <recommendedName>
        <fullName evidence="3">lipoyl(octanoyl) transferase</fullName>
        <ecNumber evidence="3">2.3.1.181</ecNumber>
    </recommendedName>
</protein>
<dbReference type="GO" id="GO:0009249">
    <property type="term" value="P:protein lipoylation"/>
    <property type="evidence" value="ECO:0007669"/>
    <property type="project" value="InterPro"/>
</dbReference>